<feature type="domain" description="REM-1" evidence="3">
    <location>
        <begin position="133"/>
        <end position="209"/>
    </location>
</feature>
<dbReference type="PROSITE" id="PS51860">
    <property type="entry name" value="REM_1"/>
    <property type="match status" value="2"/>
</dbReference>
<organism evidence="4 5">
    <name type="scientific">Ancylostoma ceylanicum</name>
    <dbReference type="NCBI Taxonomy" id="53326"/>
    <lineage>
        <taxon>Eukaryota</taxon>
        <taxon>Metazoa</taxon>
        <taxon>Ecdysozoa</taxon>
        <taxon>Nematoda</taxon>
        <taxon>Chromadorea</taxon>
        <taxon>Rhabditida</taxon>
        <taxon>Rhabditina</taxon>
        <taxon>Rhabditomorpha</taxon>
        <taxon>Strongyloidea</taxon>
        <taxon>Ancylostomatidae</taxon>
        <taxon>Ancylostomatinae</taxon>
        <taxon>Ancylostoma</taxon>
    </lineage>
</organism>
<proteinExistence type="predicted"/>
<keyword evidence="1 2" id="KW-0175">Coiled coil</keyword>
<sequence length="286" mass="32241">MFETKSSVGAAFKGANYRIYNLFKILKTKNPQILKGKLSLKTTEFSGVQLTRTIRGKLKLNVPVARSQAKPKFLTYRALNEFNLLLAKHEHLLELSLQAFRKLVKKTYDEESRGDDPILGGVGASIDLANDVDVAGSGHQILENARLSALQKDLEKEMKVKDGLEKFMSSNTSASRRYLEDSKNMLDDSKAKIALLRMQIEKISHQGQDTGSSNGSESKSRLDLKIDDLLFRLWKEAAIIEGAKNMIKILRAQRKADHKGLNDAQQTLILSEEKLELIFMALRKYM</sequence>
<dbReference type="SUPFAM" id="SSF46585">
    <property type="entry name" value="HR1 repeat"/>
    <property type="match status" value="2"/>
</dbReference>
<name>A0A016UN94_9BILA</name>
<dbReference type="GO" id="GO:0007165">
    <property type="term" value="P:signal transduction"/>
    <property type="evidence" value="ECO:0007669"/>
    <property type="project" value="InterPro"/>
</dbReference>
<evidence type="ECO:0000256" key="1">
    <source>
        <dbReference type="PROSITE-ProRule" id="PRU01207"/>
    </source>
</evidence>
<feature type="coiled-coil region" evidence="2">
    <location>
        <begin position="179"/>
        <end position="206"/>
    </location>
</feature>
<evidence type="ECO:0000313" key="4">
    <source>
        <dbReference type="EMBL" id="EYC16391.1"/>
    </source>
</evidence>
<evidence type="ECO:0000256" key="2">
    <source>
        <dbReference type="SAM" id="Coils"/>
    </source>
</evidence>
<gene>
    <name evidence="4" type="primary">Acey_s0033.g2629</name>
    <name evidence="4" type="ORF">Y032_0033g2629</name>
</gene>
<dbReference type="Proteomes" id="UP000024635">
    <property type="component" value="Unassembled WGS sequence"/>
</dbReference>
<feature type="domain" description="REM-1" evidence="3">
    <location>
        <begin position="212"/>
        <end position="286"/>
    </location>
</feature>
<comment type="caution">
    <text evidence="4">The sequence shown here is derived from an EMBL/GenBank/DDBJ whole genome shotgun (WGS) entry which is preliminary data.</text>
</comment>
<dbReference type="OrthoDB" id="63267at2759"/>
<dbReference type="Gene3D" id="1.10.287.160">
    <property type="entry name" value="HR1 repeat"/>
    <property type="match status" value="2"/>
</dbReference>
<dbReference type="SMART" id="SM00742">
    <property type="entry name" value="Hr1"/>
    <property type="match status" value="2"/>
</dbReference>
<dbReference type="Pfam" id="PF02185">
    <property type="entry name" value="HR1"/>
    <property type="match status" value="2"/>
</dbReference>
<accession>A0A016UN94</accession>
<reference evidence="5" key="1">
    <citation type="journal article" date="2015" name="Nat. Genet.">
        <title>The genome and transcriptome of the zoonotic hookworm Ancylostoma ceylanicum identify infection-specific gene families.</title>
        <authorList>
            <person name="Schwarz E.M."/>
            <person name="Hu Y."/>
            <person name="Antoshechkin I."/>
            <person name="Miller M.M."/>
            <person name="Sternberg P.W."/>
            <person name="Aroian R.V."/>
        </authorList>
    </citation>
    <scope>NUCLEOTIDE SEQUENCE</scope>
    <source>
        <strain evidence="5">HY135</strain>
    </source>
</reference>
<protein>
    <recommendedName>
        <fullName evidence="3">REM-1 domain-containing protein</fullName>
    </recommendedName>
</protein>
<dbReference type="EMBL" id="JARK01001369">
    <property type="protein sequence ID" value="EYC16391.1"/>
    <property type="molecule type" value="Genomic_DNA"/>
</dbReference>
<dbReference type="AlphaFoldDB" id="A0A016UN94"/>
<dbReference type="InterPro" id="IPR036274">
    <property type="entry name" value="HR1_rpt_sf"/>
</dbReference>
<dbReference type="InterPro" id="IPR011072">
    <property type="entry name" value="HR1_rho-bd"/>
</dbReference>
<evidence type="ECO:0000313" key="5">
    <source>
        <dbReference type="Proteomes" id="UP000024635"/>
    </source>
</evidence>
<keyword evidence="5" id="KW-1185">Reference proteome</keyword>
<evidence type="ECO:0000259" key="3">
    <source>
        <dbReference type="PROSITE" id="PS51860"/>
    </source>
</evidence>